<dbReference type="SUPFAM" id="SSF52540">
    <property type="entry name" value="P-loop containing nucleoside triphosphate hydrolases"/>
    <property type="match status" value="1"/>
</dbReference>
<comment type="caution">
    <text evidence="2">The sequence shown here is derived from an EMBL/GenBank/DDBJ whole genome shotgun (WGS) entry which is preliminary data.</text>
</comment>
<dbReference type="InterPro" id="IPR052026">
    <property type="entry name" value="ExeA_AAA_ATPase_DNA-bind"/>
</dbReference>
<name>A0AA41UJN2_9BACT</name>
<dbReference type="RefSeq" id="WP_246912306.1">
    <property type="nucleotide sequence ID" value="NZ_JALJRB010000021.1"/>
</dbReference>
<dbReference type="SUPFAM" id="SSF47090">
    <property type="entry name" value="PGBD-like"/>
    <property type="match status" value="1"/>
</dbReference>
<dbReference type="GO" id="GO:0016887">
    <property type="term" value="F:ATP hydrolysis activity"/>
    <property type="evidence" value="ECO:0007669"/>
    <property type="project" value="InterPro"/>
</dbReference>
<protein>
    <submittedName>
        <fullName evidence="2">AAA family ATPase</fullName>
    </submittedName>
</protein>
<sequence>MTPLHPCQALGLRRHPFPVAPDDACFFVSDYIRQVVVEMVHGIAARKGFLVLTGEVGLGKTTLTRRMLRLLEAKGVCTALVFHTALRDVELLREINRDFGLPVPPRARSGASLGEELRRLYNFLMMQYSKRINCTLIIDDAQNLDHDSLELVRMLSNLEAGRQKLLQIVLVGQSELRAALQRPALRQLRSRVAIQHVMQPLNRRELGAYIAFKLDRAGNQGRIRVDDGALKAIHHCTAGNFRQVNMLLDRCLYALCRDRIEHIDKAVVRTARSDMQPKGRRPWMGLPVMVRNGALALCLVAGLLGLHLHTRPDVAANAPFNGSFHAVHIPGTQEKVATPSGTTLTVPVVEDIAAAQTPVARFLGLAGLADRAAEFETARSRGNLSLWAERTYHQTGYRLIQLSRMNDALRRRCGALSLPAGADGGAVWLVWWRPDLRVQRFFEGYQGAEIHDLQQLLSAAGHYAETPDGTVDQRLINGLTDFQRRAGLPPSGFPDAATLFLLSHLQESDLS</sequence>
<dbReference type="Pfam" id="PF01471">
    <property type="entry name" value="PG_binding_1"/>
    <property type="match status" value="1"/>
</dbReference>
<accession>A0AA41UJN2</accession>
<dbReference type="EMBL" id="JALJRB010000021">
    <property type="protein sequence ID" value="MCJ8502140.1"/>
    <property type="molecule type" value="Genomic_DNA"/>
</dbReference>
<organism evidence="2 3">
    <name type="scientific">Desulfatitalea alkaliphila</name>
    <dbReference type="NCBI Taxonomy" id="2929485"/>
    <lineage>
        <taxon>Bacteria</taxon>
        <taxon>Pseudomonadati</taxon>
        <taxon>Thermodesulfobacteriota</taxon>
        <taxon>Desulfobacteria</taxon>
        <taxon>Desulfobacterales</taxon>
        <taxon>Desulfosarcinaceae</taxon>
        <taxon>Desulfatitalea</taxon>
    </lineage>
</organism>
<dbReference type="Gene3D" id="3.40.50.300">
    <property type="entry name" value="P-loop containing nucleotide triphosphate hydrolases"/>
    <property type="match status" value="1"/>
</dbReference>
<keyword evidence="3" id="KW-1185">Reference proteome</keyword>
<feature type="domain" description="AAA+ ATPase" evidence="1">
    <location>
        <begin position="46"/>
        <end position="193"/>
    </location>
</feature>
<dbReference type="InterPro" id="IPR002477">
    <property type="entry name" value="Peptidoglycan-bd-like"/>
</dbReference>
<dbReference type="InterPro" id="IPR049945">
    <property type="entry name" value="AAA_22"/>
</dbReference>
<dbReference type="Pfam" id="PF13401">
    <property type="entry name" value="AAA_22"/>
    <property type="match status" value="1"/>
</dbReference>
<dbReference type="PANTHER" id="PTHR35894">
    <property type="entry name" value="GENERAL SECRETION PATHWAY PROTEIN A-RELATED"/>
    <property type="match status" value="1"/>
</dbReference>
<proteinExistence type="predicted"/>
<dbReference type="PANTHER" id="PTHR35894:SF5">
    <property type="entry name" value="MU-LIKE PROPHAGE FLUMU DNA TRANSPOSITION PROTEIN B"/>
    <property type="match status" value="1"/>
</dbReference>
<dbReference type="Gene3D" id="1.10.101.10">
    <property type="entry name" value="PGBD-like superfamily/PGBD"/>
    <property type="match status" value="1"/>
</dbReference>
<reference evidence="2" key="1">
    <citation type="submission" date="2022-04" db="EMBL/GenBank/DDBJ databases">
        <title>Desulfatitalea alkaliphila sp. nov., a novel anaerobic sulfate-reducing bacterium isolated from terrestrial mud volcano, Taman Peninsula, Russia.</title>
        <authorList>
            <person name="Khomyakova M.A."/>
            <person name="Merkel A.Y."/>
            <person name="Slobodkin A.I."/>
        </authorList>
    </citation>
    <scope>NUCLEOTIDE SEQUENCE</scope>
    <source>
        <strain evidence="2">M08but</strain>
    </source>
</reference>
<gene>
    <name evidence="2" type="ORF">MRX98_16265</name>
</gene>
<dbReference type="InterPro" id="IPR036366">
    <property type="entry name" value="PGBDSf"/>
</dbReference>
<evidence type="ECO:0000259" key="1">
    <source>
        <dbReference type="SMART" id="SM00382"/>
    </source>
</evidence>
<evidence type="ECO:0000313" key="3">
    <source>
        <dbReference type="Proteomes" id="UP001165427"/>
    </source>
</evidence>
<dbReference type="SMART" id="SM00382">
    <property type="entry name" value="AAA"/>
    <property type="match status" value="1"/>
</dbReference>
<dbReference type="InterPro" id="IPR003593">
    <property type="entry name" value="AAA+_ATPase"/>
</dbReference>
<dbReference type="Proteomes" id="UP001165427">
    <property type="component" value="Unassembled WGS sequence"/>
</dbReference>
<evidence type="ECO:0000313" key="2">
    <source>
        <dbReference type="EMBL" id="MCJ8502140.1"/>
    </source>
</evidence>
<dbReference type="AlphaFoldDB" id="A0AA41UJN2"/>
<dbReference type="InterPro" id="IPR036365">
    <property type="entry name" value="PGBD-like_sf"/>
</dbReference>
<dbReference type="InterPro" id="IPR027417">
    <property type="entry name" value="P-loop_NTPase"/>
</dbReference>